<evidence type="ECO:0000313" key="1">
    <source>
        <dbReference type="EMBL" id="TBU26662.1"/>
    </source>
</evidence>
<gene>
    <name evidence="1" type="ORF">BD311DRAFT_779474</name>
</gene>
<dbReference type="Proteomes" id="UP000292957">
    <property type="component" value="Unassembled WGS sequence"/>
</dbReference>
<organism evidence="1">
    <name type="scientific">Dichomitus squalens</name>
    <dbReference type="NCBI Taxonomy" id="114155"/>
    <lineage>
        <taxon>Eukaryota</taxon>
        <taxon>Fungi</taxon>
        <taxon>Dikarya</taxon>
        <taxon>Basidiomycota</taxon>
        <taxon>Agaricomycotina</taxon>
        <taxon>Agaricomycetes</taxon>
        <taxon>Polyporales</taxon>
        <taxon>Polyporaceae</taxon>
        <taxon>Dichomitus</taxon>
    </lineage>
</organism>
<accession>A0A4Q9MK84</accession>
<dbReference type="EMBL" id="ML143442">
    <property type="protein sequence ID" value="TBU26662.1"/>
    <property type="molecule type" value="Genomic_DNA"/>
</dbReference>
<sequence>MASATLENSRSNVTARPRLALVWTSVARAHLVYALRGERSNELQLRLNDAHLVV</sequence>
<reference evidence="1" key="1">
    <citation type="submission" date="2019-01" db="EMBL/GenBank/DDBJ databases">
        <title>Draft genome sequences of three monokaryotic isolates of the white-rot basidiomycete fungus Dichomitus squalens.</title>
        <authorList>
            <consortium name="DOE Joint Genome Institute"/>
            <person name="Lopez S.C."/>
            <person name="Andreopoulos B."/>
            <person name="Pangilinan J."/>
            <person name="Lipzen A."/>
            <person name="Riley R."/>
            <person name="Ahrendt S."/>
            <person name="Ng V."/>
            <person name="Barry K."/>
            <person name="Daum C."/>
            <person name="Grigoriev I.V."/>
            <person name="Hilden K.S."/>
            <person name="Makela M.R."/>
            <person name="de Vries R.P."/>
        </authorList>
    </citation>
    <scope>NUCLEOTIDE SEQUENCE [LARGE SCALE GENOMIC DNA]</scope>
    <source>
        <strain evidence="1">OM18370.1</strain>
    </source>
</reference>
<name>A0A4Q9MK84_9APHY</name>
<dbReference type="AlphaFoldDB" id="A0A4Q9MK84"/>
<proteinExistence type="predicted"/>
<protein>
    <submittedName>
        <fullName evidence="1">Uncharacterized protein</fullName>
    </submittedName>
</protein>